<name>A0A2T0G5I2_STRAP</name>
<feature type="transmembrane region" description="Helical" evidence="1">
    <location>
        <begin position="58"/>
        <end position="77"/>
    </location>
</feature>
<reference evidence="2 3" key="1">
    <citation type="journal article" date="1993" name="J. Dent. Res.">
        <title>The isolation and characterization of milleri group streptococci from dental periapical abscesses.</title>
        <authorList>
            <person name="Fisher L.E."/>
            <person name="Russell R.R."/>
        </authorList>
    </citation>
    <scope>NUCLEOTIDE SEQUENCE [LARGE SCALE GENOMIC DNA]</scope>
    <source>
        <strain evidence="2 3">OUP21</strain>
    </source>
</reference>
<evidence type="ECO:0000256" key="1">
    <source>
        <dbReference type="SAM" id="Phobius"/>
    </source>
</evidence>
<gene>
    <name evidence="2" type="ORF">C6A27_03640</name>
</gene>
<dbReference type="GeneID" id="57844661"/>
<evidence type="ECO:0000313" key="2">
    <source>
        <dbReference type="EMBL" id="PRT71318.1"/>
    </source>
</evidence>
<dbReference type="Pfam" id="PF04956">
    <property type="entry name" value="TrbC"/>
    <property type="match status" value="1"/>
</dbReference>
<keyword evidence="1" id="KW-0812">Transmembrane</keyword>
<keyword evidence="1" id="KW-1133">Transmembrane helix</keyword>
<feature type="transmembrane region" description="Helical" evidence="1">
    <location>
        <begin position="20"/>
        <end position="38"/>
    </location>
</feature>
<organism evidence="2 3">
    <name type="scientific">Streptococcus anginosus</name>
    <dbReference type="NCBI Taxonomy" id="1328"/>
    <lineage>
        <taxon>Bacteria</taxon>
        <taxon>Bacillati</taxon>
        <taxon>Bacillota</taxon>
        <taxon>Bacilli</taxon>
        <taxon>Lactobacillales</taxon>
        <taxon>Streptococcaceae</taxon>
        <taxon>Streptococcus</taxon>
        <taxon>Streptococcus anginosus group</taxon>
    </lineage>
</organism>
<dbReference type="RefSeq" id="WP_003078042.1">
    <property type="nucleotide sequence ID" value="NZ_JAPAHI010000035.1"/>
</dbReference>
<dbReference type="Proteomes" id="UP000238573">
    <property type="component" value="Unassembled WGS sequence"/>
</dbReference>
<evidence type="ECO:0000313" key="3">
    <source>
        <dbReference type="Proteomes" id="UP000238573"/>
    </source>
</evidence>
<keyword evidence="1" id="KW-0472">Membrane</keyword>
<dbReference type="InterPro" id="IPR007039">
    <property type="entry name" value="TrbC/VirB2"/>
</dbReference>
<comment type="caution">
    <text evidence="2">The sequence shown here is derived from an EMBL/GenBank/DDBJ whole genome shotgun (WGS) entry which is preliminary data.</text>
</comment>
<sequence>MKSYLTKQLTKVRNKSKIYFSSLAIFLTGISTHIVYAADPFEKTKNLAQQGITKIQGISIFLFALGLVVTGLVYSLGGRDTKAAMKKHWLSIAIGIIVVSIGPSIVEWLFNFVKS</sequence>
<accession>A0A2T0G5I2</accession>
<protein>
    <submittedName>
        <fullName evidence="2">Conjugal transfer protein TrbC</fullName>
    </submittedName>
</protein>
<feature type="transmembrane region" description="Helical" evidence="1">
    <location>
        <begin position="89"/>
        <end position="110"/>
    </location>
</feature>
<dbReference type="AlphaFoldDB" id="A0A2T0G5I2"/>
<proteinExistence type="predicted"/>
<dbReference type="EMBL" id="PVSZ01000008">
    <property type="protein sequence ID" value="PRT71318.1"/>
    <property type="molecule type" value="Genomic_DNA"/>
</dbReference>